<keyword evidence="3" id="KW-0731">Sigma factor</keyword>
<gene>
    <name evidence="9" type="ORF">Q5722_04305</name>
</gene>
<evidence type="ECO:0000256" key="3">
    <source>
        <dbReference type="ARBA" id="ARBA00023082"/>
    </source>
</evidence>
<sequence length="194" mass="21523">MTKWGAPMLDDPSAVPRQRDDDFSAYVEARRAALLRTAYLMTGDLATAEDVVQTTLAKLYLAWDKVSAHDAVHSYTRRILTNEVTSLWRRAWRRRELPVDRLPDASIDPAYDDGTAAALWAFVGELAPRARAVVVLRYYEQLTEAEIAQVMGISVGTVKSQCSRALASLRSRVPAALERPDSHEGPARPGDGEQ</sequence>
<dbReference type="PANTHER" id="PTHR43133:SF50">
    <property type="entry name" value="ECF RNA POLYMERASE SIGMA FACTOR SIGM"/>
    <property type="match status" value="1"/>
</dbReference>
<dbReference type="InterPro" id="IPR013249">
    <property type="entry name" value="RNA_pol_sigma70_r4_t2"/>
</dbReference>
<evidence type="ECO:0000313" key="10">
    <source>
        <dbReference type="Proteomes" id="UP001233314"/>
    </source>
</evidence>
<feature type="domain" description="RNA polymerase sigma-70 region 2" evidence="7">
    <location>
        <begin position="27"/>
        <end position="94"/>
    </location>
</feature>
<feature type="domain" description="RNA polymerase sigma factor 70 region 4 type 2" evidence="8">
    <location>
        <begin position="118"/>
        <end position="169"/>
    </location>
</feature>
<evidence type="ECO:0000259" key="8">
    <source>
        <dbReference type="Pfam" id="PF08281"/>
    </source>
</evidence>
<dbReference type="PANTHER" id="PTHR43133">
    <property type="entry name" value="RNA POLYMERASE ECF-TYPE SIGMA FACTO"/>
    <property type="match status" value="1"/>
</dbReference>
<dbReference type="InterPro" id="IPR013324">
    <property type="entry name" value="RNA_pol_sigma_r3/r4-like"/>
</dbReference>
<dbReference type="Gene3D" id="1.10.10.10">
    <property type="entry name" value="Winged helix-like DNA-binding domain superfamily/Winged helix DNA-binding domain"/>
    <property type="match status" value="1"/>
</dbReference>
<keyword evidence="10" id="KW-1185">Reference proteome</keyword>
<evidence type="ECO:0000313" key="9">
    <source>
        <dbReference type="EMBL" id="MDO7867587.1"/>
    </source>
</evidence>
<dbReference type="SUPFAM" id="SSF88946">
    <property type="entry name" value="Sigma2 domain of RNA polymerase sigma factors"/>
    <property type="match status" value="1"/>
</dbReference>
<proteinExistence type="inferred from homology"/>
<dbReference type="InterPro" id="IPR036388">
    <property type="entry name" value="WH-like_DNA-bd_sf"/>
</dbReference>
<reference evidence="9 10" key="1">
    <citation type="submission" date="2023-07" db="EMBL/GenBank/DDBJ databases">
        <title>Nocardioides sp. nov WY-20 isolated from soil.</title>
        <authorList>
            <person name="Liu B."/>
            <person name="Wan Y."/>
        </authorList>
    </citation>
    <scope>NUCLEOTIDE SEQUENCE [LARGE SCALE GENOMIC DNA]</scope>
    <source>
        <strain evidence="9 10">WY-20</strain>
    </source>
</reference>
<organism evidence="9 10">
    <name type="scientific">Nocardioides jiangxiensis</name>
    <dbReference type="NCBI Taxonomy" id="3064524"/>
    <lineage>
        <taxon>Bacteria</taxon>
        <taxon>Bacillati</taxon>
        <taxon>Actinomycetota</taxon>
        <taxon>Actinomycetes</taxon>
        <taxon>Propionibacteriales</taxon>
        <taxon>Nocardioidaceae</taxon>
        <taxon>Nocardioides</taxon>
    </lineage>
</organism>
<dbReference type="Proteomes" id="UP001233314">
    <property type="component" value="Unassembled WGS sequence"/>
</dbReference>
<dbReference type="InterPro" id="IPR014284">
    <property type="entry name" value="RNA_pol_sigma-70_dom"/>
</dbReference>
<accession>A0ABT9B1T9</accession>
<evidence type="ECO:0000256" key="6">
    <source>
        <dbReference type="SAM" id="MobiDB-lite"/>
    </source>
</evidence>
<comment type="caution">
    <text evidence="9">The sequence shown here is derived from an EMBL/GenBank/DDBJ whole genome shotgun (WGS) entry which is preliminary data.</text>
</comment>
<comment type="similarity">
    <text evidence="1">Belongs to the sigma-70 factor family. ECF subfamily.</text>
</comment>
<dbReference type="SUPFAM" id="SSF88659">
    <property type="entry name" value="Sigma3 and sigma4 domains of RNA polymerase sigma factors"/>
    <property type="match status" value="1"/>
</dbReference>
<dbReference type="InterPro" id="IPR013325">
    <property type="entry name" value="RNA_pol_sigma_r2"/>
</dbReference>
<dbReference type="InterPro" id="IPR039425">
    <property type="entry name" value="RNA_pol_sigma-70-like"/>
</dbReference>
<dbReference type="Pfam" id="PF04542">
    <property type="entry name" value="Sigma70_r2"/>
    <property type="match status" value="1"/>
</dbReference>
<keyword evidence="4" id="KW-0238">DNA-binding</keyword>
<dbReference type="NCBIfam" id="TIGR02983">
    <property type="entry name" value="SigE-fam_strep"/>
    <property type="match status" value="1"/>
</dbReference>
<evidence type="ECO:0000256" key="1">
    <source>
        <dbReference type="ARBA" id="ARBA00010641"/>
    </source>
</evidence>
<name>A0ABT9B1T9_9ACTN</name>
<evidence type="ECO:0000259" key="7">
    <source>
        <dbReference type="Pfam" id="PF04542"/>
    </source>
</evidence>
<dbReference type="Pfam" id="PF08281">
    <property type="entry name" value="Sigma70_r4_2"/>
    <property type="match status" value="1"/>
</dbReference>
<dbReference type="NCBIfam" id="TIGR02937">
    <property type="entry name" value="sigma70-ECF"/>
    <property type="match status" value="1"/>
</dbReference>
<dbReference type="Gene3D" id="1.10.1740.10">
    <property type="match status" value="1"/>
</dbReference>
<dbReference type="EMBL" id="JAUQTA010000001">
    <property type="protein sequence ID" value="MDO7867587.1"/>
    <property type="molecule type" value="Genomic_DNA"/>
</dbReference>
<dbReference type="RefSeq" id="WP_305026978.1">
    <property type="nucleotide sequence ID" value="NZ_JAUQTA010000001.1"/>
</dbReference>
<protein>
    <submittedName>
        <fullName evidence="9">SigE family RNA polymerase sigma factor</fullName>
    </submittedName>
</protein>
<keyword evidence="5" id="KW-0804">Transcription</keyword>
<feature type="region of interest" description="Disordered" evidence="6">
    <location>
        <begin position="174"/>
        <end position="194"/>
    </location>
</feature>
<keyword evidence="2" id="KW-0805">Transcription regulation</keyword>
<dbReference type="CDD" id="cd06171">
    <property type="entry name" value="Sigma70_r4"/>
    <property type="match status" value="1"/>
</dbReference>
<dbReference type="InterPro" id="IPR007627">
    <property type="entry name" value="RNA_pol_sigma70_r2"/>
</dbReference>
<evidence type="ECO:0000256" key="2">
    <source>
        <dbReference type="ARBA" id="ARBA00023015"/>
    </source>
</evidence>
<dbReference type="InterPro" id="IPR014325">
    <property type="entry name" value="RNA_pol_sigma-E_actinobac"/>
</dbReference>
<evidence type="ECO:0000256" key="4">
    <source>
        <dbReference type="ARBA" id="ARBA00023125"/>
    </source>
</evidence>
<evidence type="ECO:0000256" key="5">
    <source>
        <dbReference type="ARBA" id="ARBA00023163"/>
    </source>
</evidence>